<dbReference type="GO" id="GO:0046983">
    <property type="term" value="F:protein dimerization activity"/>
    <property type="evidence" value="ECO:0007669"/>
    <property type="project" value="InterPro"/>
</dbReference>
<dbReference type="InterPro" id="IPR008906">
    <property type="entry name" value="HATC_C_dom"/>
</dbReference>
<reference evidence="5" key="1">
    <citation type="submission" date="2010-06" db="EMBL/GenBank/DDBJ databases">
        <authorList>
            <person name="Jiang H."/>
            <person name="Abraham K."/>
            <person name="Ali S."/>
            <person name="Alsbrooks S.L."/>
            <person name="Anim B.N."/>
            <person name="Anosike U.S."/>
            <person name="Attaway T."/>
            <person name="Bandaranaike D.P."/>
            <person name="Battles P.K."/>
            <person name="Bell S.N."/>
            <person name="Bell A.V."/>
            <person name="Beltran B."/>
            <person name="Bickham C."/>
            <person name="Bustamante Y."/>
            <person name="Caleb T."/>
            <person name="Canada A."/>
            <person name="Cardenas V."/>
            <person name="Carter K."/>
            <person name="Chacko J."/>
            <person name="Chandrabose M.N."/>
            <person name="Chavez D."/>
            <person name="Chavez A."/>
            <person name="Chen L."/>
            <person name="Chu H.-S."/>
            <person name="Claassen K.J."/>
            <person name="Cockrell R."/>
            <person name="Collins M."/>
            <person name="Cooper J.A."/>
            <person name="Cree A."/>
            <person name="Curry S.M."/>
            <person name="Da Y."/>
            <person name="Dao M.D."/>
            <person name="Das B."/>
            <person name="Davila M.-L."/>
            <person name="Davy-Carroll L."/>
            <person name="Denson S."/>
            <person name="Dinh H."/>
            <person name="Ebong V.E."/>
            <person name="Edwards J.R."/>
            <person name="Egan A."/>
            <person name="El-Daye J."/>
            <person name="Escobedo L."/>
            <person name="Fernandez S."/>
            <person name="Fernando P.R."/>
            <person name="Flagg N."/>
            <person name="Forbes L.D."/>
            <person name="Fowler R.G."/>
            <person name="Fu Q."/>
            <person name="Gabisi R.A."/>
            <person name="Ganer J."/>
            <person name="Garbino Pronczuk A."/>
            <person name="Garcia R.M."/>
            <person name="Garner T."/>
            <person name="Garrett T.E."/>
            <person name="Gonzalez D.A."/>
            <person name="Hamid H."/>
            <person name="Hawkins E.S."/>
            <person name="Hirani K."/>
            <person name="Hogues M.E."/>
            <person name="Hollins B."/>
            <person name="Hsiao C.-H."/>
            <person name="Jabil R."/>
            <person name="James M.L."/>
            <person name="Jhangiani S.N."/>
            <person name="Johnson B."/>
            <person name="Johnson Q."/>
            <person name="Joshi V."/>
            <person name="Kalu J.B."/>
            <person name="Kam C."/>
            <person name="Kashfia A."/>
            <person name="Keebler J."/>
            <person name="Kisamo H."/>
            <person name="Kovar C.L."/>
            <person name="Lago L.A."/>
            <person name="Lai C.-Y."/>
            <person name="Laidlaw J."/>
            <person name="Lara F."/>
            <person name="Le T.-K."/>
            <person name="Lee S.L."/>
            <person name="Legall F.H."/>
            <person name="Lemon S.J."/>
            <person name="Lewis L.R."/>
            <person name="Li B."/>
            <person name="Liu Y."/>
            <person name="Liu Y.-S."/>
            <person name="Lopez J."/>
            <person name="Lozado R.J."/>
            <person name="Lu J."/>
            <person name="Madu R.C."/>
            <person name="Maheshwari M."/>
            <person name="Maheshwari R."/>
            <person name="Malloy K."/>
            <person name="Martinez E."/>
            <person name="Mathew T."/>
            <person name="Mercado I.C."/>
            <person name="Mercado C."/>
            <person name="Meyer B."/>
            <person name="Montgomery K."/>
            <person name="Morgan M.B."/>
            <person name="Munidasa M."/>
            <person name="Nazareth L.V."/>
            <person name="Nelson J."/>
            <person name="Ng B.M."/>
            <person name="Nguyen N.B."/>
            <person name="Nguyen P.Q."/>
            <person name="Nguyen T."/>
            <person name="Obregon M."/>
            <person name="Okwuonu G.O."/>
            <person name="Onwere C.G."/>
            <person name="Orozco G."/>
            <person name="Parra A."/>
            <person name="Patel S."/>
            <person name="Patil S."/>
            <person name="Perez A."/>
            <person name="Perez Y."/>
            <person name="Pham C."/>
            <person name="Primus E.L."/>
            <person name="Pu L.-L."/>
            <person name="Puazo M."/>
            <person name="Qin X."/>
            <person name="Quiroz J.B."/>
            <person name="Reese J."/>
            <person name="Richards S."/>
            <person name="Rives C.M."/>
            <person name="Robberts R."/>
            <person name="Ruiz S.J."/>
            <person name="Ruiz M.J."/>
            <person name="Santibanez J."/>
            <person name="Schneider B.W."/>
            <person name="Sisson I."/>
            <person name="Smith M."/>
            <person name="Sodergren E."/>
            <person name="Song X.-Z."/>
            <person name="Song B.B."/>
            <person name="Summersgill H."/>
            <person name="Thelus R."/>
            <person name="Thornton R.D."/>
            <person name="Trejos Z.Y."/>
            <person name="Usmani K."/>
            <person name="Vattathil S."/>
            <person name="Villasana D."/>
            <person name="Walker D.L."/>
            <person name="Wang S."/>
            <person name="Wang K."/>
            <person name="White C.S."/>
            <person name="Williams A.C."/>
            <person name="Williamson J."/>
            <person name="Wilson K."/>
            <person name="Woghiren I.O."/>
            <person name="Woodworth J.R."/>
            <person name="Worley K.C."/>
            <person name="Wright R.A."/>
            <person name="Wu W."/>
            <person name="Young L."/>
            <person name="Zhang L."/>
            <person name="Zhang J."/>
            <person name="Zhu Y."/>
            <person name="Muzny D.M."/>
            <person name="Weinstock G."/>
            <person name="Gibbs R.A."/>
        </authorList>
    </citation>
    <scope>NUCLEOTIDE SEQUENCE [LARGE SCALE GENOMIC DNA]</scope>
    <source>
        <strain evidence="5">LSR1</strain>
    </source>
</reference>
<dbReference type="AlphaFoldDB" id="A0A8R2F9J6"/>
<dbReference type="PANTHER" id="PTHR45749">
    <property type="match status" value="1"/>
</dbReference>
<keyword evidence="5" id="KW-1185">Reference proteome</keyword>
<dbReference type="Pfam" id="PF05699">
    <property type="entry name" value="Dimer_Tnp_hAT"/>
    <property type="match status" value="1"/>
</dbReference>
<proteinExistence type="predicted"/>
<name>A0A8R2F9J6_ACYPI</name>
<dbReference type="EnsemblMetazoa" id="XM_008186258.2">
    <property type="protein sequence ID" value="XP_008184480.2"/>
    <property type="gene ID" value="LOC103309818"/>
</dbReference>
<feature type="region of interest" description="Disordered" evidence="1">
    <location>
        <begin position="508"/>
        <end position="543"/>
    </location>
</feature>
<evidence type="ECO:0000313" key="4">
    <source>
        <dbReference type="EnsemblMetazoa" id="XP_008184480.2"/>
    </source>
</evidence>
<dbReference type="Pfam" id="PF14291">
    <property type="entry name" value="DUF4371"/>
    <property type="match status" value="1"/>
</dbReference>
<dbReference type="PANTHER" id="PTHR45749:SF37">
    <property type="entry name" value="OS05G0311600 PROTEIN"/>
    <property type="match status" value="1"/>
</dbReference>
<accession>A0A8R2F9J6</accession>
<dbReference type="KEGG" id="api:103309818"/>
<sequence>MVDETKDLSKKEQMSFLIGFVDKELNICERSIGCYHMANSNAESLASEITKILSINKLDIMNCIGQCYDGASVMSGQYSGVQERIRSKTRYELFVRAQKDKQIPVIHLERLVDTRWAYWYKSIQKVNMCFTEILEVLSILSHQGDQTARAIGILKEFSNISFIKTSHAMEILLQTIHCASVELQGASIIQSSAINLLQNTKQNIQKMRSDTFWDKINNSAKLVAEKNEIVYENSSRNRRPVRLNRNLQDFFIQSTIRQGTYENNRNTSIENNLPLSDIKIIFYTAIDRFLNELNHRFSNPSNEIVLTCNIFSSSSIDYFNLKSPHLVTFIDHYKHFKINYENLQCEFPSAKNLINHANIDRDDGIHDLYSISKILNQLPNAFQETLKIINILMTLPVTTASNERFFSSLKLVKTHLRLTMGNERLSDLLVIAVESDVSGKINLDDAVDPFSVDRRHAEWRKLGGANVTLAPPENHKDLYRRINYPANSQTVNTYSADQHCIQRSQQLLQQGNSAHGSHPNRSLQQPFSPLSTGHQRPRFTPEPIKPTAVFTAFNRAPAPTKAAVEMTATTTAVFTAIPTGHQRPR</sequence>
<dbReference type="InterPro" id="IPR025398">
    <property type="entry name" value="DUF4371"/>
</dbReference>
<dbReference type="InterPro" id="IPR012337">
    <property type="entry name" value="RNaseH-like_sf"/>
</dbReference>
<dbReference type="Proteomes" id="UP000007819">
    <property type="component" value="Chromosome X"/>
</dbReference>
<evidence type="ECO:0000313" key="5">
    <source>
        <dbReference type="Proteomes" id="UP000007819"/>
    </source>
</evidence>
<reference evidence="4" key="2">
    <citation type="submission" date="2022-06" db="UniProtKB">
        <authorList>
            <consortium name="EnsemblMetazoa"/>
        </authorList>
    </citation>
    <scope>IDENTIFICATION</scope>
</reference>
<dbReference type="GeneID" id="103309818"/>
<feature type="compositionally biased region" description="Polar residues" evidence="1">
    <location>
        <begin position="508"/>
        <end position="534"/>
    </location>
</feature>
<dbReference type="SUPFAM" id="SSF53098">
    <property type="entry name" value="Ribonuclease H-like"/>
    <property type="match status" value="1"/>
</dbReference>
<evidence type="ECO:0000259" key="3">
    <source>
        <dbReference type="Pfam" id="PF14291"/>
    </source>
</evidence>
<organism evidence="4 5">
    <name type="scientific">Acyrthosiphon pisum</name>
    <name type="common">Pea aphid</name>
    <dbReference type="NCBI Taxonomy" id="7029"/>
    <lineage>
        <taxon>Eukaryota</taxon>
        <taxon>Metazoa</taxon>
        <taxon>Ecdysozoa</taxon>
        <taxon>Arthropoda</taxon>
        <taxon>Hexapoda</taxon>
        <taxon>Insecta</taxon>
        <taxon>Pterygota</taxon>
        <taxon>Neoptera</taxon>
        <taxon>Paraneoptera</taxon>
        <taxon>Hemiptera</taxon>
        <taxon>Sternorrhyncha</taxon>
        <taxon>Aphidomorpha</taxon>
        <taxon>Aphidoidea</taxon>
        <taxon>Aphididae</taxon>
        <taxon>Macrosiphini</taxon>
        <taxon>Acyrthosiphon</taxon>
    </lineage>
</organism>
<evidence type="ECO:0008006" key="6">
    <source>
        <dbReference type="Google" id="ProtNLM"/>
    </source>
</evidence>
<feature type="domain" description="DUF4371" evidence="3">
    <location>
        <begin position="1"/>
        <end position="80"/>
    </location>
</feature>
<evidence type="ECO:0000256" key="1">
    <source>
        <dbReference type="SAM" id="MobiDB-lite"/>
    </source>
</evidence>
<evidence type="ECO:0000259" key="2">
    <source>
        <dbReference type="Pfam" id="PF05699"/>
    </source>
</evidence>
<feature type="domain" description="HAT C-terminal dimerisation" evidence="2">
    <location>
        <begin position="379"/>
        <end position="436"/>
    </location>
</feature>
<dbReference type="OrthoDB" id="6618487at2759"/>
<protein>
    <recommendedName>
        <fullName evidence="6">Zinc finger MYM-type protein 1-like</fullName>
    </recommendedName>
</protein>
<dbReference type="RefSeq" id="XP_008184480.2">
    <property type="nucleotide sequence ID" value="XM_008186258.2"/>
</dbReference>